<comment type="subcellular location">
    <subcellularLocation>
        <location evidence="1">Membrane</location>
    </subcellularLocation>
</comment>
<protein>
    <recommendedName>
        <fullName evidence="8">MAPEG family protein</fullName>
    </recommendedName>
</protein>
<dbReference type="AlphaFoldDB" id="A0A3M9XNF3"/>
<evidence type="ECO:0000256" key="4">
    <source>
        <dbReference type="ARBA" id="ARBA00023136"/>
    </source>
</evidence>
<dbReference type="EMBL" id="QWDD01000001">
    <property type="protein sequence ID" value="RNJ49524.1"/>
    <property type="molecule type" value="Genomic_DNA"/>
</dbReference>
<evidence type="ECO:0000256" key="3">
    <source>
        <dbReference type="ARBA" id="ARBA00022989"/>
    </source>
</evidence>
<gene>
    <name evidence="6" type="ORF">D1O30_07825</name>
</gene>
<name>A0A3M9XNF3_9HYPH</name>
<feature type="transmembrane region" description="Helical" evidence="5">
    <location>
        <begin position="156"/>
        <end position="175"/>
    </location>
</feature>
<keyword evidence="7" id="KW-1185">Reference proteome</keyword>
<evidence type="ECO:0000256" key="1">
    <source>
        <dbReference type="ARBA" id="ARBA00004370"/>
    </source>
</evidence>
<sequence>MAEFQEEGRRPSGNEYLAVFAIIMAGVVAIAALSTRPAIPADPAGIVSPMIAMFALTAVVWLLMVIARNGAVLLGGASLKYFRDYETEPPSEWIERPARAFNNLMQVPTLFYVVLLLMIAFHNADALQLSLAWMYVASRSVHAAIYILFNYVPFRFAVYAVSCITLAIMWARFALSL</sequence>
<comment type="caution">
    <text evidence="6">The sequence shown here is derived from an EMBL/GenBank/DDBJ whole genome shotgun (WGS) entry which is preliminary data.</text>
</comment>
<feature type="transmembrane region" description="Helical" evidence="5">
    <location>
        <begin position="104"/>
        <end position="124"/>
    </location>
</feature>
<dbReference type="InterPro" id="IPR023352">
    <property type="entry name" value="MAPEG-like_dom_sf"/>
</dbReference>
<organism evidence="6 7">
    <name type="scientific">Methylocystis hirsuta</name>
    <dbReference type="NCBI Taxonomy" id="369798"/>
    <lineage>
        <taxon>Bacteria</taxon>
        <taxon>Pseudomonadati</taxon>
        <taxon>Pseudomonadota</taxon>
        <taxon>Alphaproteobacteria</taxon>
        <taxon>Hyphomicrobiales</taxon>
        <taxon>Methylocystaceae</taxon>
        <taxon>Methylocystis</taxon>
    </lineage>
</organism>
<keyword evidence="4 5" id="KW-0472">Membrane</keyword>
<evidence type="ECO:0008006" key="8">
    <source>
        <dbReference type="Google" id="ProtNLM"/>
    </source>
</evidence>
<feature type="transmembrane region" description="Helical" evidence="5">
    <location>
        <begin position="46"/>
        <end position="67"/>
    </location>
</feature>
<dbReference type="InterPro" id="IPR001129">
    <property type="entry name" value="Membr-assoc_MAPEG"/>
</dbReference>
<dbReference type="OrthoDB" id="5516290at2"/>
<dbReference type="Pfam" id="PF01124">
    <property type="entry name" value="MAPEG"/>
    <property type="match status" value="1"/>
</dbReference>
<keyword evidence="2 5" id="KW-0812">Transmembrane</keyword>
<feature type="transmembrane region" description="Helical" evidence="5">
    <location>
        <begin position="16"/>
        <end position="34"/>
    </location>
</feature>
<proteinExistence type="predicted"/>
<dbReference type="Proteomes" id="UP000268623">
    <property type="component" value="Unassembled WGS sequence"/>
</dbReference>
<evidence type="ECO:0000313" key="7">
    <source>
        <dbReference type="Proteomes" id="UP000268623"/>
    </source>
</evidence>
<dbReference type="GO" id="GO:0016020">
    <property type="term" value="C:membrane"/>
    <property type="evidence" value="ECO:0007669"/>
    <property type="project" value="UniProtKB-SubCell"/>
</dbReference>
<evidence type="ECO:0000313" key="6">
    <source>
        <dbReference type="EMBL" id="RNJ49524.1"/>
    </source>
</evidence>
<keyword evidence="3 5" id="KW-1133">Transmembrane helix</keyword>
<accession>A0A3M9XNF3</accession>
<dbReference type="SUPFAM" id="SSF161084">
    <property type="entry name" value="MAPEG domain-like"/>
    <property type="match status" value="1"/>
</dbReference>
<evidence type="ECO:0000256" key="5">
    <source>
        <dbReference type="SAM" id="Phobius"/>
    </source>
</evidence>
<dbReference type="Gene3D" id="1.20.120.550">
    <property type="entry name" value="Membrane associated eicosanoid/glutathione metabolism-like domain"/>
    <property type="match status" value="1"/>
</dbReference>
<reference evidence="6 7" key="1">
    <citation type="submission" date="2018-08" db="EMBL/GenBank/DDBJ databases">
        <title>Genome sequence of Methylocystis hirsuta CSC1, a methanotroph able to accumulate PHAs.</title>
        <authorList>
            <person name="Bordel S."/>
            <person name="Rodriguez E."/>
            <person name="Gancedo J."/>
            <person name="Munoz R."/>
        </authorList>
    </citation>
    <scope>NUCLEOTIDE SEQUENCE [LARGE SCALE GENOMIC DNA]</scope>
    <source>
        <strain evidence="6 7">CSC1</strain>
    </source>
</reference>
<dbReference type="RefSeq" id="WP_123175491.1">
    <property type="nucleotide sequence ID" value="NZ_QWDD01000001.1"/>
</dbReference>
<evidence type="ECO:0000256" key="2">
    <source>
        <dbReference type="ARBA" id="ARBA00022692"/>
    </source>
</evidence>